<evidence type="ECO:0000313" key="17">
    <source>
        <dbReference type="EMBL" id="CAH9104750.1"/>
    </source>
</evidence>
<dbReference type="AlphaFoldDB" id="A0AAV0DM76"/>
<dbReference type="InterPro" id="IPR011009">
    <property type="entry name" value="Kinase-like_dom_sf"/>
</dbReference>
<feature type="domain" description="Protein kinase" evidence="16">
    <location>
        <begin position="360"/>
        <end position="637"/>
    </location>
</feature>
<proteinExistence type="predicted"/>
<feature type="chain" id="PRO_5043628317" description="Protein kinase domain-containing protein" evidence="15">
    <location>
        <begin position="24"/>
        <end position="672"/>
    </location>
</feature>
<dbReference type="Proteomes" id="UP001152523">
    <property type="component" value="Unassembled WGS sequence"/>
</dbReference>
<comment type="subcellular location">
    <subcellularLocation>
        <location evidence="1">Membrane</location>
        <topology evidence="1">Single-pass membrane protein</topology>
    </subcellularLocation>
</comment>
<evidence type="ECO:0000256" key="15">
    <source>
        <dbReference type="SAM" id="SignalP"/>
    </source>
</evidence>
<dbReference type="GO" id="GO:0005524">
    <property type="term" value="F:ATP binding"/>
    <property type="evidence" value="ECO:0007669"/>
    <property type="project" value="UniProtKB-UniRule"/>
</dbReference>
<feature type="region of interest" description="Disordered" evidence="13">
    <location>
        <begin position="253"/>
        <end position="279"/>
    </location>
</feature>
<keyword evidence="2" id="KW-0723">Serine/threonine-protein kinase</keyword>
<dbReference type="SUPFAM" id="SSF56112">
    <property type="entry name" value="Protein kinase-like (PK-like)"/>
    <property type="match status" value="1"/>
</dbReference>
<keyword evidence="7" id="KW-0418">Kinase</keyword>
<evidence type="ECO:0000256" key="8">
    <source>
        <dbReference type="ARBA" id="ARBA00022840"/>
    </source>
</evidence>
<evidence type="ECO:0000256" key="11">
    <source>
        <dbReference type="ARBA" id="ARBA00023180"/>
    </source>
</evidence>
<evidence type="ECO:0000256" key="7">
    <source>
        <dbReference type="ARBA" id="ARBA00022777"/>
    </source>
</evidence>
<evidence type="ECO:0000256" key="10">
    <source>
        <dbReference type="ARBA" id="ARBA00023136"/>
    </source>
</evidence>
<dbReference type="SMART" id="SM00220">
    <property type="entry name" value="S_TKc"/>
    <property type="match status" value="1"/>
</dbReference>
<keyword evidence="9 14" id="KW-1133">Transmembrane helix</keyword>
<evidence type="ECO:0000313" key="18">
    <source>
        <dbReference type="Proteomes" id="UP001152523"/>
    </source>
</evidence>
<protein>
    <recommendedName>
        <fullName evidence="16">Protein kinase domain-containing protein</fullName>
    </recommendedName>
</protein>
<evidence type="ECO:0000256" key="14">
    <source>
        <dbReference type="SAM" id="Phobius"/>
    </source>
</evidence>
<reference evidence="17" key="1">
    <citation type="submission" date="2022-07" db="EMBL/GenBank/DDBJ databases">
        <authorList>
            <person name="Macas J."/>
            <person name="Novak P."/>
            <person name="Neumann P."/>
        </authorList>
    </citation>
    <scope>NUCLEOTIDE SEQUENCE</scope>
</reference>
<dbReference type="PANTHER" id="PTHR46008:SF2">
    <property type="entry name" value="LEAF RUST 10 DISEASE-RESISTANCE LOCUS RECEPTOR-LIKE PROTEIN KINASE-LIKE 1.4"/>
    <property type="match status" value="1"/>
</dbReference>
<gene>
    <name evidence="17" type="ORF">CEPIT_LOCUS16897</name>
</gene>
<dbReference type="GO" id="GO:0005886">
    <property type="term" value="C:plasma membrane"/>
    <property type="evidence" value="ECO:0007669"/>
    <property type="project" value="UniProtKB-ARBA"/>
</dbReference>
<dbReference type="PROSITE" id="PS50011">
    <property type="entry name" value="PROTEIN_KINASE_DOM"/>
    <property type="match status" value="1"/>
</dbReference>
<comment type="caution">
    <text evidence="17">The sequence shown here is derived from an EMBL/GenBank/DDBJ whole genome shotgun (WGS) entry which is preliminary data.</text>
</comment>
<evidence type="ECO:0000256" key="2">
    <source>
        <dbReference type="ARBA" id="ARBA00022527"/>
    </source>
</evidence>
<evidence type="ECO:0000256" key="12">
    <source>
        <dbReference type="PROSITE-ProRule" id="PRU10141"/>
    </source>
</evidence>
<dbReference type="InterPro" id="IPR017441">
    <property type="entry name" value="Protein_kinase_ATP_BS"/>
</dbReference>
<evidence type="ECO:0000256" key="4">
    <source>
        <dbReference type="ARBA" id="ARBA00022692"/>
    </source>
</evidence>
<keyword evidence="11" id="KW-0325">Glycoprotein</keyword>
<dbReference type="GO" id="GO:0004674">
    <property type="term" value="F:protein serine/threonine kinase activity"/>
    <property type="evidence" value="ECO:0007669"/>
    <property type="project" value="UniProtKB-KW"/>
</dbReference>
<sequence length="672" mass="75011">MTISFLPTLFFIYQVLFIPPSKALNSTESDYCPESFSCGSLNSTWFPLSRSSGPAGCGLLTVDCDAKPNPKLEFGSESYDVLGMDYPFLKLSDMYLSTSLKERECSFLYRNITFMNSPSIVYRVSPIIILYRCRKKMKVDHQFQGYEKYDGCEGFSVFYRNPYTSGGSSQDQGGGSPSSILPHHCSVIQLPVAYNEKNDSDLFHLLSSEFFMSWSLTESCIECHYGLKGQCLTDMKTNTFNCSVSSDGDNNDLPASASASPSEPSHSPSRSNSSSPVLKSPSSALLKLVILTVSVGFIFTIMAGLTVYFLKTHTICLWRNLSRNLSSNGCIIDRSRELQSNYFGAPMFSYLELEEATDNFHVSRELGDGAFGTVYYGKLRDGREVAVKRLYDLNRKNICLFFNEVEILSRLRHPNLITLYGCTSSHSHALLVYQFVPNGTVSDHLHGERAKERLLTWPIRMRIALETAGALSYLHASHTIHRDVKTTNILLDGDFRVKLADFGLSRLLPGDVTHISTAPQGTPGYVDPEYHECYRLNERSDVYSFGVVLIELISSMPAVDISRQKHEVNLASFAMTKMLSHDLRGLVDPSLVGIGNDGSKVIEMMIAVAELAFRCLQAENEMRPSMDEVLEKLEEIYHGGEFRGGKECDSCSRPSSEAAVILMDKTMSDSFR</sequence>
<dbReference type="Gene3D" id="3.30.200.20">
    <property type="entry name" value="Phosphorylase Kinase, domain 1"/>
    <property type="match status" value="1"/>
</dbReference>
<dbReference type="Gene3D" id="1.10.510.10">
    <property type="entry name" value="Transferase(Phosphotransferase) domain 1"/>
    <property type="match status" value="1"/>
</dbReference>
<evidence type="ECO:0000256" key="1">
    <source>
        <dbReference type="ARBA" id="ARBA00004167"/>
    </source>
</evidence>
<evidence type="ECO:0000259" key="16">
    <source>
        <dbReference type="PROSITE" id="PS50011"/>
    </source>
</evidence>
<feature type="signal peptide" evidence="15">
    <location>
        <begin position="1"/>
        <end position="23"/>
    </location>
</feature>
<evidence type="ECO:0000256" key="5">
    <source>
        <dbReference type="ARBA" id="ARBA00022729"/>
    </source>
</evidence>
<keyword evidence="18" id="KW-1185">Reference proteome</keyword>
<feature type="transmembrane region" description="Helical" evidence="14">
    <location>
        <begin position="284"/>
        <end position="310"/>
    </location>
</feature>
<dbReference type="Pfam" id="PF00069">
    <property type="entry name" value="Pkinase"/>
    <property type="match status" value="1"/>
</dbReference>
<dbReference type="PANTHER" id="PTHR46008">
    <property type="entry name" value="LEAF RUST 10 DISEASE-RESISTANCE LOCUS RECEPTOR-LIKE PROTEIN KINASE-LIKE 1.4"/>
    <property type="match status" value="1"/>
</dbReference>
<evidence type="ECO:0000256" key="9">
    <source>
        <dbReference type="ARBA" id="ARBA00022989"/>
    </source>
</evidence>
<feature type="binding site" evidence="12">
    <location>
        <position position="388"/>
    </location>
    <ligand>
        <name>ATP</name>
        <dbReference type="ChEBI" id="CHEBI:30616"/>
    </ligand>
</feature>
<dbReference type="PROSITE" id="PS00107">
    <property type="entry name" value="PROTEIN_KINASE_ATP"/>
    <property type="match status" value="1"/>
</dbReference>
<dbReference type="EMBL" id="CAMAPF010000128">
    <property type="protein sequence ID" value="CAH9104750.1"/>
    <property type="molecule type" value="Genomic_DNA"/>
</dbReference>
<keyword evidence="10 14" id="KW-0472">Membrane</keyword>
<keyword evidence="8 12" id="KW-0067">ATP-binding</keyword>
<keyword evidence="5 15" id="KW-0732">Signal</keyword>
<evidence type="ECO:0000256" key="3">
    <source>
        <dbReference type="ARBA" id="ARBA00022679"/>
    </source>
</evidence>
<name>A0AAV0DM76_9ASTE</name>
<organism evidence="17 18">
    <name type="scientific">Cuscuta epithymum</name>
    <dbReference type="NCBI Taxonomy" id="186058"/>
    <lineage>
        <taxon>Eukaryota</taxon>
        <taxon>Viridiplantae</taxon>
        <taxon>Streptophyta</taxon>
        <taxon>Embryophyta</taxon>
        <taxon>Tracheophyta</taxon>
        <taxon>Spermatophyta</taxon>
        <taxon>Magnoliopsida</taxon>
        <taxon>eudicotyledons</taxon>
        <taxon>Gunneridae</taxon>
        <taxon>Pentapetalae</taxon>
        <taxon>asterids</taxon>
        <taxon>lamiids</taxon>
        <taxon>Solanales</taxon>
        <taxon>Convolvulaceae</taxon>
        <taxon>Cuscuteae</taxon>
        <taxon>Cuscuta</taxon>
        <taxon>Cuscuta subgen. Cuscuta</taxon>
    </lineage>
</organism>
<keyword evidence="6 12" id="KW-0547">Nucleotide-binding</keyword>
<keyword evidence="3" id="KW-0808">Transferase</keyword>
<dbReference type="InterPro" id="IPR000719">
    <property type="entry name" value="Prot_kinase_dom"/>
</dbReference>
<evidence type="ECO:0000256" key="13">
    <source>
        <dbReference type="SAM" id="MobiDB-lite"/>
    </source>
</evidence>
<evidence type="ECO:0000256" key="6">
    <source>
        <dbReference type="ARBA" id="ARBA00022741"/>
    </source>
</evidence>
<keyword evidence="4 14" id="KW-0812">Transmembrane</keyword>
<dbReference type="FunFam" id="1.10.510.10:FF:000161">
    <property type="entry name" value="Wall-associated receptor kinase-like 20"/>
    <property type="match status" value="1"/>
</dbReference>
<accession>A0AAV0DM76</accession>